<dbReference type="AlphaFoldDB" id="A0A914E203"/>
<evidence type="ECO:0000313" key="1">
    <source>
        <dbReference type="Proteomes" id="UP000887540"/>
    </source>
</evidence>
<keyword evidence="1" id="KW-1185">Reference proteome</keyword>
<reference evidence="2" key="1">
    <citation type="submission" date="2022-11" db="UniProtKB">
        <authorList>
            <consortium name="WormBaseParasite"/>
        </authorList>
    </citation>
    <scope>IDENTIFICATION</scope>
</reference>
<name>A0A914E203_9BILA</name>
<dbReference type="Proteomes" id="UP000887540">
    <property type="component" value="Unplaced"/>
</dbReference>
<dbReference type="WBParaSite" id="ACRNAN_scaffold4926.g16581.t1">
    <property type="protein sequence ID" value="ACRNAN_scaffold4926.g16581.t1"/>
    <property type="gene ID" value="ACRNAN_scaffold4926.g16581"/>
</dbReference>
<proteinExistence type="predicted"/>
<accession>A0A914E203</accession>
<protein>
    <submittedName>
        <fullName evidence="2">Uncharacterized protein</fullName>
    </submittedName>
</protein>
<evidence type="ECO:0000313" key="2">
    <source>
        <dbReference type="WBParaSite" id="ACRNAN_scaffold4926.g16581.t1"/>
    </source>
</evidence>
<sequence>MNVFKRLVYFPMNGMVFVVPKKSCPVHQTLTLSKMDGLKDGISMVENAKNLCGTPNWLGLQMFLHPNHSVSLIV</sequence>
<organism evidence="1 2">
    <name type="scientific">Acrobeloides nanus</name>
    <dbReference type="NCBI Taxonomy" id="290746"/>
    <lineage>
        <taxon>Eukaryota</taxon>
        <taxon>Metazoa</taxon>
        <taxon>Ecdysozoa</taxon>
        <taxon>Nematoda</taxon>
        <taxon>Chromadorea</taxon>
        <taxon>Rhabditida</taxon>
        <taxon>Tylenchina</taxon>
        <taxon>Cephalobomorpha</taxon>
        <taxon>Cephaloboidea</taxon>
        <taxon>Cephalobidae</taxon>
        <taxon>Acrobeloides</taxon>
    </lineage>
</organism>